<protein>
    <recommendedName>
        <fullName evidence="4">DUF1761 domain-containing protein</fullName>
    </recommendedName>
</protein>
<feature type="transmembrane region" description="Helical" evidence="1">
    <location>
        <begin position="115"/>
        <end position="137"/>
    </location>
</feature>
<feature type="transmembrane region" description="Helical" evidence="1">
    <location>
        <begin position="87"/>
        <end position="108"/>
    </location>
</feature>
<evidence type="ECO:0000256" key="1">
    <source>
        <dbReference type="SAM" id="Phobius"/>
    </source>
</evidence>
<reference evidence="2 3" key="1">
    <citation type="journal article" date="2015" name="Nature">
        <title>rRNA introns, odd ribosomes, and small enigmatic genomes across a large radiation of phyla.</title>
        <authorList>
            <person name="Brown C.T."/>
            <person name="Hug L.A."/>
            <person name="Thomas B.C."/>
            <person name="Sharon I."/>
            <person name="Castelle C.J."/>
            <person name="Singh A."/>
            <person name="Wilkins M.J."/>
            <person name="Williams K.H."/>
            <person name="Banfield J.F."/>
        </authorList>
    </citation>
    <scope>NUCLEOTIDE SEQUENCE [LARGE SCALE GENOMIC DNA]</scope>
</reference>
<proteinExistence type="predicted"/>
<feature type="transmembrane region" description="Helical" evidence="1">
    <location>
        <begin position="56"/>
        <end position="75"/>
    </location>
</feature>
<gene>
    <name evidence="2" type="ORF">US05_C0022G0004</name>
</gene>
<evidence type="ECO:0000313" key="2">
    <source>
        <dbReference type="EMBL" id="KKP97264.1"/>
    </source>
</evidence>
<name>A0A0G0DRU6_9BACT</name>
<dbReference type="Pfam" id="PF08570">
    <property type="entry name" value="DUF1761"/>
    <property type="match status" value="1"/>
</dbReference>
<dbReference type="InterPro" id="IPR013879">
    <property type="entry name" value="DUF1761"/>
</dbReference>
<keyword evidence="1" id="KW-0472">Membrane</keyword>
<sequence>MELNINELAVFIAAVAVTGLGALWYSPILFGQLWLKLSNFKPEEMEAAKQKGMAKSYVGNFIATLILVYALAYFLSVGGAMGVGPAFVIGFWLWLGFVVTVSANGVFWGKDSWGLYGLNMAHQLVSILVASAILSAWPI</sequence>
<dbReference type="AlphaFoldDB" id="A0A0G0DRU6"/>
<feature type="transmembrane region" description="Helical" evidence="1">
    <location>
        <begin position="12"/>
        <end position="35"/>
    </location>
</feature>
<accession>A0A0G0DRU6</accession>
<dbReference type="EMBL" id="LBRM01000022">
    <property type="protein sequence ID" value="KKP97264.1"/>
    <property type="molecule type" value="Genomic_DNA"/>
</dbReference>
<evidence type="ECO:0008006" key="4">
    <source>
        <dbReference type="Google" id="ProtNLM"/>
    </source>
</evidence>
<keyword evidence="1" id="KW-1133">Transmembrane helix</keyword>
<dbReference type="Proteomes" id="UP000034606">
    <property type="component" value="Unassembled WGS sequence"/>
</dbReference>
<organism evidence="2 3">
    <name type="scientific">Candidatus Nomurabacteria bacterium GW2011_GWA1_36_15</name>
    <dbReference type="NCBI Taxonomy" id="1618728"/>
    <lineage>
        <taxon>Bacteria</taxon>
        <taxon>Candidatus Nomuraibacteriota</taxon>
    </lineage>
</organism>
<keyword evidence="1" id="KW-0812">Transmembrane</keyword>
<evidence type="ECO:0000313" key="3">
    <source>
        <dbReference type="Proteomes" id="UP000034606"/>
    </source>
</evidence>
<comment type="caution">
    <text evidence="2">The sequence shown here is derived from an EMBL/GenBank/DDBJ whole genome shotgun (WGS) entry which is preliminary data.</text>
</comment>